<sequence length="164" mass="18632">MKGFVGVPVTLAIVLIGVREIEMVPEAMKQLTHGFLKVLDECKTEMNLSEGVISDLYHLWREEYDQVSRDAGCVIHCMSKKLQLFGDDGKIHHENTKEFAVKNGAAEKVAAQLLTLAHECEKKQEGIEDECERTLEVAKCFRRDVKQIDWVPKMEVLMTEVIEA</sequence>
<evidence type="ECO:0000256" key="2">
    <source>
        <dbReference type="ARBA" id="ARBA00022448"/>
    </source>
</evidence>
<evidence type="ECO:0008006" key="8">
    <source>
        <dbReference type="Google" id="ProtNLM"/>
    </source>
</evidence>
<dbReference type="CDD" id="cd23992">
    <property type="entry name" value="PBP_GOBP"/>
    <property type="match status" value="1"/>
</dbReference>
<feature type="disulfide bond" evidence="4">
    <location>
        <begin position="42"/>
        <end position="77"/>
    </location>
</feature>
<reference evidence="6 7" key="1">
    <citation type="submission" date="2024-06" db="EMBL/GenBank/DDBJ databases">
        <title>A chromosome-level genome assembly of beet webworm, Loxostege sticticalis.</title>
        <authorList>
            <person name="Zhang Y."/>
        </authorList>
    </citation>
    <scope>NUCLEOTIDE SEQUENCE [LARGE SCALE GENOMIC DNA]</scope>
    <source>
        <strain evidence="6">AQ028</strain>
        <tissue evidence="6">Male pupae</tissue>
    </source>
</reference>
<organism evidence="6 7">
    <name type="scientific">Loxostege sticticalis</name>
    <name type="common">Beet webworm moth</name>
    <dbReference type="NCBI Taxonomy" id="481309"/>
    <lineage>
        <taxon>Eukaryota</taxon>
        <taxon>Metazoa</taxon>
        <taxon>Ecdysozoa</taxon>
        <taxon>Arthropoda</taxon>
        <taxon>Hexapoda</taxon>
        <taxon>Insecta</taxon>
        <taxon>Pterygota</taxon>
        <taxon>Neoptera</taxon>
        <taxon>Endopterygota</taxon>
        <taxon>Lepidoptera</taxon>
        <taxon>Glossata</taxon>
        <taxon>Ditrysia</taxon>
        <taxon>Pyraloidea</taxon>
        <taxon>Crambidae</taxon>
        <taxon>Pyraustinae</taxon>
        <taxon>Loxostege</taxon>
    </lineage>
</organism>
<dbReference type="InterPro" id="IPR006170">
    <property type="entry name" value="PBP/GOBP"/>
</dbReference>
<proteinExistence type="inferred from homology"/>
<dbReference type="InterPro" id="IPR006072">
    <property type="entry name" value="Odorant/phero-bd_Lep"/>
</dbReference>
<dbReference type="Gene3D" id="1.10.238.20">
    <property type="entry name" value="Pheromone/general odorant binding protein domain"/>
    <property type="match status" value="1"/>
</dbReference>
<feature type="signal peptide" evidence="5">
    <location>
        <begin position="1"/>
        <end position="23"/>
    </location>
</feature>
<dbReference type="AlphaFoldDB" id="A0ABD0SMG9"/>
<evidence type="ECO:0000256" key="1">
    <source>
        <dbReference type="ARBA" id="ARBA00008098"/>
    </source>
</evidence>
<feature type="disulfide bond" evidence="4">
    <location>
        <begin position="73"/>
        <end position="131"/>
    </location>
</feature>
<dbReference type="EMBL" id="JBEDNZ010000019">
    <property type="protein sequence ID" value="KAL0820787.1"/>
    <property type="molecule type" value="Genomic_DNA"/>
</dbReference>
<dbReference type="PIRSF" id="PIRSF015604">
    <property type="entry name" value="Odorant/phero_bd"/>
    <property type="match status" value="1"/>
</dbReference>
<accession>A0ABD0SMG9</accession>
<feature type="disulfide bond" evidence="4">
    <location>
        <begin position="120"/>
        <end position="140"/>
    </location>
</feature>
<evidence type="ECO:0000256" key="5">
    <source>
        <dbReference type="SAM" id="SignalP"/>
    </source>
</evidence>
<comment type="similarity">
    <text evidence="1">Belongs to the PBP/GOBP family.</text>
</comment>
<keyword evidence="2" id="KW-0813">Transport</keyword>
<gene>
    <name evidence="6" type="ORF">ABMA28_006605</name>
</gene>
<evidence type="ECO:0000256" key="4">
    <source>
        <dbReference type="PIRSR" id="PIRSR015604-1"/>
    </source>
</evidence>
<dbReference type="InterPro" id="IPR036728">
    <property type="entry name" value="PBP_GOBP_sf"/>
</dbReference>
<dbReference type="PANTHER" id="PTHR11857">
    <property type="entry name" value="ODORANT BINDING PROTEIN-RELATED"/>
    <property type="match status" value="1"/>
</dbReference>
<evidence type="ECO:0000313" key="7">
    <source>
        <dbReference type="Proteomes" id="UP001549921"/>
    </source>
</evidence>
<protein>
    <recommendedName>
        <fullName evidence="8">Pheromone binding protein 3</fullName>
    </recommendedName>
</protein>
<evidence type="ECO:0000256" key="3">
    <source>
        <dbReference type="ARBA" id="ARBA00022729"/>
    </source>
</evidence>
<dbReference type="Pfam" id="PF01395">
    <property type="entry name" value="PBP_GOBP"/>
    <property type="match status" value="1"/>
</dbReference>
<dbReference type="SMART" id="SM00708">
    <property type="entry name" value="PhBP"/>
    <property type="match status" value="1"/>
</dbReference>
<dbReference type="PRINTS" id="PR00484">
    <property type="entry name" value="PBPGOBP"/>
</dbReference>
<name>A0ABD0SMG9_LOXSC</name>
<keyword evidence="3 5" id="KW-0732">Signal</keyword>
<comment type="caution">
    <text evidence="6">The sequence shown here is derived from an EMBL/GenBank/DDBJ whole genome shotgun (WGS) entry which is preliminary data.</text>
</comment>
<dbReference type="Proteomes" id="UP001549921">
    <property type="component" value="Unassembled WGS sequence"/>
</dbReference>
<keyword evidence="4" id="KW-1015">Disulfide bond</keyword>
<evidence type="ECO:0000313" key="6">
    <source>
        <dbReference type="EMBL" id="KAL0820787.1"/>
    </source>
</evidence>
<feature type="chain" id="PRO_5044819521" description="Pheromone binding protein 3" evidence="5">
    <location>
        <begin position="24"/>
        <end position="164"/>
    </location>
</feature>
<dbReference type="SUPFAM" id="SSF47565">
    <property type="entry name" value="Insect pheromone/odorant-binding proteins"/>
    <property type="match status" value="1"/>
</dbReference>